<dbReference type="InterPro" id="IPR027256">
    <property type="entry name" value="P-typ_ATPase_IB"/>
</dbReference>
<evidence type="ECO:0000256" key="11">
    <source>
        <dbReference type="ARBA" id="ARBA00022989"/>
    </source>
</evidence>
<dbReference type="Pfam" id="PF00403">
    <property type="entry name" value="HMA"/>
    <property type="match status" value="1"/>
</dbReference>
<evidence type="ECO:0000256" key="10">
    <source>
        <dbReference type="ARBA" id="ARBA00022967"/>
    </source>
</evidence>
<dbReference type="InterPro" id="IPR051014">
    <property type="entry name" value="Cation_Transport_ATPase_IB"/>
</dbReference>
<dbReference type="InterPro" id="IPR036412">
    <property type="entry name" value="HAD-like_sf"/>
</dbReference>
<feature type="transmembrane region" description="Helical" evidence="15">
    <location>
        <begin position="669"/>
        <end position="687"/>
    </location>
</feature>
<feature type="transmembrane region" description="Helical" evidence="15">
    <location>
        <begin position="112"/>
        <end position="129"/>
    </location>
</feature>
<evidence type="ECO:0000256" key="14">
    <source>
        <dbReference type="ARBA" id="ARBA00049338"/>
    </source>
</evidence>
<evidence type="ECO:0000313" key="17">
    <source>
        <dbReference type="EMBL" id="ONN44790.1"/>
    </source>
</evidence>
<evidence type="ECO:0000256" key="8">
    <source>
        <dbReference type="ARBA" id="ARBA00022741"/>
    </source>
</evidence>
<evidence type="ECO:0000256" key="15">
    <source>
        <dbReference type="RuleBase" id="RU362081"/>
    </source>
</evidence>
<dbReference type="GO" id="GO:0046872">
    <property type="term" value="F:metal ion binding"/>
    <property type="evidence" value="ECO:0007669"/>
    <property type="project" value="UniProtKB-KW"/>
</dbReference>
<comment type="catalytic activity">
    <reaction evidence="14">
        <text>Cd(2+)(in) + ATP + H2O = Cd(2+)(out) + ADP + phosphate + H(+)</text>
        <dbReference type="Rhea" id="RHEA:12132"/>
        <dbReference type="ChEBI" id="CHEBI:15377"/>
        <dbReference type="ChEBI" id="CHEBI:15378"/>
        <dbReference type="ChEBI" id="CHEBI:30616"/>
        <dbReference type="ChEBI" id="CHEBI:43474"/>
        <dbReference type="ChEBI" id="CHEBI:48775"/>
        <dbReference type="ChEBI" id="CHEBI:456216"/>
        <dbReference type="EC" id="7.2.2.21"/>
    </reaction>
</comment>
<evidence type="ECO:0000256" key="5">
    <source>
        <dbReference type="ARBA" id="ARBA00022553"/>
    </source>
</evidence>
<keyword evidence="8 15" id="KW-0547">Nucleotide-binding</keyword>
<dbReference type="SUPFAM" id="SSF55008">
    <property type="entry name" value="HMA, heavy metal-associated domain"/>
    <property type="match status" value="1"/>
</dbReference>
<keyword evidence="9 15" id="KW-0067">ATP-binding</keyword>
<dbReference type="NCBIfam" id="TIGR01512">
    <property type="entry name" value="ATPase-IB2_Cd"/>
    <property type="match status" value="1"/>
</dbReference>
<evidence type="ECO:0000256" key="4">
    <source>
        <dbReference type="ARBA" id="ARBA00022539"/>
    </source>
</evidence>
<evidence type="ECO:0000256" key="7">
    <source>
        <dbReference type="ARBA" id="ARBA00022723"/>
    </source>
</evidence>
<feature type="transmembrane region" description="Helical" evidence="15">
    <location>
        <begin position="644"/>
        <end position="663"/>
    </location>
</feature>
<dbReference type="Pfam" id="PF00702">
    <property type="entry name" value="Hydrolase"/>
    <property type="match status" value="1"/>
</dbReference>
<dbReference type="PRINTS" id="PR00941">
    <property type="entry name" value="CDATPASE"/>
</dbReference>
<feature type="transmembrane region" description="Helical" evidence="15">
    <location>
        <begin position="314"/>
        <end position="335"/>
    </location>
</feature>
<evidence type="ECO:0000256" key="9">
    <source>
        <dbReference type="ARBA" id="ARBA00022840"/>
    </source>
</evidence>
<keyword evidence="4" id="KW-0104">Cadmium</keyword>
<dbReference type="RefSeq" id="WP_062804943.1">
    <property type="nucleotide sequence ID" value="NZ_CABMMO010000001.1"/>
</dbReference>
<comment type="similarity">
    <text evidence="2 15">Belongs to the cation transport ATPase (P-type) (TC 3.A.3) family. Type IB subfamily.</text>
</comment>
<dbReference type="PANTHER" id="PTHR48085">
    <property type="entry name" value="CADMIUM/ZINC-TRANSPORTING ATPASE HMA2-RELATED"/>
    <property type="match status" value="1"/>
</dbReference>
<evidence type="ECO:0000313" key="18">
    <source>
        <dbReference type="Proteomes" id="UP000189299"/>
    </source>
</evidence>
<dbReference type="InterPro" id="IPR023299">
    <property type="entry name" value="ATPase_P-typ_cyto_dom_N"/>
</dbReference>
<dbReference type="InterPro" id="IPR008250">
    <property type="entry name" value="ATPase_P-typ_transduc_dom_A_sf"/>
</dbReference>
<feature type="transmembrane region" description="Helical" evidence="15">
    <location>
        <begin position="89"/>
        <end position="106"/>
    </location>
</feature>
<dbReference type="InterPro" id="IPR006121">
    <property type="entry name" value="HMA_dom"/>
</dbReference>
<keyword evidence="7 15" id="KW-0479">Metal-binding</keyword>
<evidence type="ECO:0000256" key="3">
    <source>
        <dbReference type="ARBA" id="ARBA00022475"/>
    </source>
</evidence>
<evidence type="ECO:0000256" key="2">
    <source>
        <dbReference type="ARBA" id="ARBA00006024"/>
    </source>
</evidence>
<dbReference type="Gene3D" id="3.30.70.100">
    <property type="match status" value="1"/>
</dbReference>
<dbReference type="NCBIfam" id="TIGR01511">
    <property type="entry name" value="ATPase-IB1_Cu"/>
    <property type="match status" value="1"/>
</dbReference>
<name>A0A1V2UMP8_ENTMU</name>
<dbReference type="AlphaFoldDB" id="A0A1V2UMP8"/>
<dbReference type="NCBIfam" id="TIGR01494">
    <property type="entry name" value="ATPase_P-type"/>
    <property type="match status" value="1"/>
</dbReference>
<evidence type="ECO:0000256" key="6">
    <source>
        <dbReference type="ARBA" id="ARBA00022692"/>
    </source>
</evidence>
<evidence type="ECO:0000256" key="13">
    <source>
        <dbReference type="ARBA" id="ARBA00039103"/>
    </source>
</evidence>
<dbReference type="InterPro" id="IPR044492">
    <property type="entry name" value="P_typ_ATPase_HD_dom"/>
</dbReference>
<dbReference type="PROSITE" id="PS01047">
    <property type="entry name" value="HMA_1"/>
    <property type="match status" value="1"/>
</dbReference>
<dbReference type="GO" id="GO:0016887">
    <property type="term" value="F:ATP hydrolysis activity"/>
    <property type="evidence" value="ECO:0007669"/>
    <property type="project" value="InterPro"/>
</dbReference>
<dbReference type="CDD" id="cd07548">
    <property type="entry name" value="P-type_ATPase-Cd_Zn_Co_like"/>
    <property type="match status" value="1"/>
</dbReference>
<dbReference type="NCBIfam" id="TIGR01525">
    <property type="entry name" value="ATPase-IB_hvy"/>
    <property type="match status" value="1"/>
</dbReference>
<dbReference type="PROSITE" id="PS50846">
    <property type="entry name" value="HMA_2"/>
    <property type="match status" value="1"/>
</dbReference>
<dbReference type="SFLD" id="SFLDS00003">
    <property type="entry name" value="Haloacid_Dehalogenase"/>
    <property type="match status" value="1"/>
</dbReference>
<dbReference type="InterPro" id="IPR018303">
    <property type="entry name" value="ATPase_P-typ_P_site"/>
</dbReference>
<keyword evidence="5" id="KW-0597">Phosphoprotein</keyword>
<evidence type="ECO:0000256" key="12">
    <source>
        <dbReference type="ARBA" id="ARBA00023136"/>
    </source>
</evidence>
<dbReference type="PANTHER" id="PTHR48085:SF5">
    <property type="entry name" value="CADMIUM_ZINC-TRANSPORTING ATPASE HMA4-RELATED"/>
    <property type="match status" value="1"/>
</dbReference>
<proteinExistence type="inferred from homology"/>
<dbReference type="InterPro" id="IPR059000">
    <property type="entry name" value="ATPase_P-type_domA"/>
</dbReference>
<dbReference type="STRING" id="53346.A5802_001604"/>
<dbReference type="InterPro" id="IPR001757">
    <property type="entry name" value="P_typ_ATPase"/>
</dbReference>
<dbReference type="EC" id="7.2.2.21" evidence="13"/>
<dbReference type="EMBL" id="MSTR01000001">
    <property type="protein sequence ID" value="ONN44790.1"/>
    <property type="molecule type" value="Genomic_DNA"/>
</dbReference>
<dbReference type="GO" id="GO:0005524">
    <property type="term" value="F:ATP binding"/>
    <property type="evidence" value="ECO:0007669"/>
    <property type="project" value="UniProtKB-UniRule"/>
</dbReference>
<comment type="caution">
    <text evidence="17">The sequence shown here is derived from an EMBL/GenBank/DDBJ whole genome shotgun (WGS) entry which is preliminary data.</text>
</comment>
<dbReference type="InterPro" id="IPR036163">
    <property type="entry name" value="HMA_dom_sf"/>
</dbReference>
<dbReference type="SUPFAM" id="SSF81653">
    <property type="entry name" value="Calcium ATPase, transduction domain A"/>
    <property type="match status" value="1"/>
</dbReference>
<keyword evidence="11 15" id="KW-1133">Transmembrane helix</keyword>
<dbReference type="SUPFAM" id="SSF81665">
    <property type="entry name" value="Calcium ATPase, transmembrane domain M"/>
    <property type="match status" value="1"/>
</dbReference>
<evidence type="ECO:0000256" key="1">
    <source>
        <dbReference type="ARBA" id="ARBA00004651"/>
    </source>
</evidence>
<gene>
    <name evidence="17" type="ORF">BTN92_01245</name>
</gene>
<dbReference type="SUPFAM" id="SSF56784">
    <property type="entry name" value="HAD-like"/>
    <property type="match status" value="1"/>
</dbReference>
<keyword evidence="3 15" id="KW-1003">Cell membrane</keyword>
<dbReference type="Gene3D" id="3.40.50.1000">
    <property type="entry name" value="HAD superfamily/HAD-like"/>
    <property type="match status" value="1"/>
</dbReference>
<dbReference type="Pfam" id="PF00122">
    <property type="entry name" value="E1-E2_ATPase"/>
    <property type="match status" value="1"/>
</dbReference>
<dbReference type="GO" id="GO:0005886">
    <property type="term" value="C:plasma membrane"/>
    <property type="evidence" value="ECO:0007669"/>
    <property type="project" value="UniProtKB-SubCell"/>
</dbReference>
<dbReference type="CDD" id="cd00371">
    <property type="entry name" value="HMA"/>
    <property type="match status" value="1"/>
</dbReference>
<feature type="domain" description="HMA" evidence="16">
    <location>
        <begin position="1"/>
        <end position="68"/>
    </location>
</feature>
<protein>
    <recommendedName>
        <fullName evidence="13">Cd(2+)-exporting ATPase</fullName>
        <ecNumber evidence="13">7.2.2.21</ecNumber>
    </recommendedName>
</protein>
<keyword evidence="10" id="KW-1278">Translocase</keyword>
<dbReference type="InterPro" id="IPR017969">
    <property type="entry name" value="Heavy-metal-associated_CS"/>
</dbReference>
<dbReference type="Proteomes" id="UP000189299">
    <property type="component" value="Unassembled WGS sequence"/>
</dbReference>
<keyword evidence="6 15" id="KW-0812">Transmembrane</keyword>
<comment type="subcellular location">
    <subcellularLocation>
        <location evidence="1">Cell membrane</location>
        <topology evidence="1">Multi-pass membrane protein</topology>
    </subcellularLocation>
</comment>
<dbReference type="PRINTS" id="PR00119">
    <property type="entry name" value="CATATPASE"/>
</dbReference>
<sequence>MKSYQLEGLDCANCAMKIEKKVQAIPGVKEASVNFATGKMMIDADKAVIEAIEKQVTEEIHQLEPEVKVVEVKNQISENHEPEKENKIALLRIIIASLSLLLLFLWKPAEPIRFVTFFAIFVLIGFDVIKQAVVNIRKGQVFDENFLMSIATIGAMMIGEYPEAVAVMLFYQIGEYFQHFAVDQSRRSIRELMAIRPEVAHVITESGLVNKQPEEVQIGESVMVKPGERIPLDGTILKGQSLVDTSALTGESLPKEVMNGENVLSGFINKTHPLTIEVKKNYENSTISKLLELVETASSKKAPAEKFITKFARYYTPIVVALAVLLATVPPLLYGGDFSEWIYRALTFLVISCPCALVISVPLSFFGGIGGASKRGILVKGGNYLELLARTETVVFDKTGTLTKGDFAVQKVVSTIDEKAFMKYVASLENVSTHPIAKAVMDTYSGPLYEIEEPAEIAGEGINAQVKGQEVLVGNQKLLARYGVEQPENHEIGTLIYLAIDSQLMGYLVIADTIKPDATFAIETLKKVGVKKTVMLTGDAQKIAEQVAKEVGVDTVYSELLPEDKVEKLEALMSETTQKTAFVGDGINDAPVLARADVGIAMGGLGSDAAIEAADVVIMNDEPSKLAEAIEISRKTLKIVKQNIAFAIGVKVIVLVLGAIGFASMGNAVFADVGVTLIAVLNAMRGLSVKKVK</sequence>
<dbReference type="Gene3D" id="3.40.1110.10">
    <property type="entry name" value="Calcium-transporting ATPase, cytoplasmic domain N"/>
    <property type="match status" value="1"/>
</dbReference>
<dbReference type="OrthoDB" id="9813266at2"/>
<keyword evidence="12 15" id="KW-0472">Membrane</keyword>
<dbReference type="Gene3D" id="2.70.150.10">
    <property type="entry name" value="Calcium-transporting ATPase, cytoplasmic transduction domain A"/>
    <property type="match status" value="1"/>
</dbReference>
<reference evidence="17 18" key="1">
    <citation type="submission" date="2016-12" db="EMBL/GenBank/DDBJ databases">
        <authorList>
            <person name="Song W.-J."/>
            <person name="Kurnit D.M."/>
        </authorList>
    </citation>
    <scope>NUCLEOTIDE SEQUENCE [LARGE SCALE GENOMIC DNA]</scope>
    <source>
        <strain evidence="17 18">CGB1038-1_S1</strain>
    </source>
</reference>
<accession>A0A1V2UMP8</accession>
<dbReference type="PROSITE" id="PS00154">
    <property type="entry name" value="ATPASE_E1_E2"/>
    <property type="match status" value="1"/>
</dbReference>
<dbReference type="GO" id="GO:0008551">
    <property type="term" value="F:P-type cadmium transporter activity"/>
    <property type="evidence" value="ECO:0007669"/>
    <property type="project" value="UniProtKB-EC"/>
</dbReference>
<dbReference type="InterPro" id="IPR023298">
    <property type="entry name" value="ATPase_P-typ_TM_dom_sf"/>
</dbReference>
<evidence type="ECO:0000259" key="16">
    <source>
        <dbReference type="PROSITE" id="PS50846"/>
    </source>
</evidence>
<dbReference type="SFLD" id="SFLDG00002">
    <property type="entry name" value="C1.7:_P-type_atpase_like"/>
    <property type="match status" value="1"/>
</dbReference>
<dbReference type="InterPro" id="IPR023214">
    <property type="entry name" value="HAD_sf"/>
</dbReference>
<dbReference type="SFLD" id="SFLDF00027">
    <property type="entry name" value="p-type_atpase"/>
    <property type="match status" value="1"/>
</dbReference>
<feature type="transmembrane region" description="Helical" evidence="15">
    <location>
        <begin position="341"/>
        <end position="366"/>
    </location>
</feature>
<organism evidence="17 18">
    <name type="scientific">Enterococcus mundtii</name>
    <dbReference type="NCBI Taxonomy" id="53346"/>
    <lineage>
        <taxon>Bacteria</taxon>
        <taxon>Bacillati</taxon>
        <taxon>Bacillota</taxon>
        <taxon>Bacilli</taxon>
        <taxon>Lactobacillales</taxon>
        <taxon>Enterococcaceae</taxon>
        <taxon>Enterococcus</taxon>
    </lineage>
</organism>